<name>A0A084SIX4_9BACT</name>
<dbReference type="RefSeq" id="WP_043408573.1">
    <property type="nucleotide sequence ID" value="NZ_JPMI01000291.1"/>
</dbReference>
<evidence type="ECO:0000259" key="1">
    <source>
        <dbReference type="Pfam" id="PF14200"/>
    </source>
</evidence>
<gene>
    <name evidence="2" type="ORF">Q664_40990</name>
</gene>
<comment type="caution">
    <text evidence="2">The sequence shown here is derived from an EMBL/GenBank/DDBJ whole genome shotgun (WGS) entry which is preliminary data.</text>
</comment>
<sequence length="102" mass="11095">MLALVPTRGGYLIRSRLNGLVLDVQGANKAAGTPVITWEATGQPNQVWQLVPGRGRGTYYIQSQLNGLVLDIEGGKTDGSGRIITYPMKRDGADNQLWQLDL</sequence>
<evidence type="ECO:0000313" key="2">
    <source>
        <dbReference type="EMBL" id="KFA88409.1"/>
    </source>
</evidence>
<dbReference type="Proteomes" id="UP000028547">
    <property type="component" value="Unassembled WGS sequence"/>
</dbReference>
<dbReference type="InterPro" id="IPR000772">
    <property type="entry name" value="Ricin_B_lectin"/>
</dbReference>
<dbReference type="Pfam" id="PF14200">
    <property type="entry name" value="RicinB_lectin_2"/>
    <property type="match status" value="1"/>
</dbReference>
<dbReference type="PROSITE" id="PS50231">
    <property type="entry name" value="RICIN_B_LECTIN"/>
    <property type="match status" value="1"/>
</dbReference>
<dbReference type="CDD" id="cd00161">
    <property type="entry name" value="beta-trefoil_Ricin-like"/>
    <property type="match status" value="1"/>
</dbReference>
<protein>
    <recommendedName>
        <fullName evidence="1">Ricin B lectin domain-containing protein</fullName>
    </recommendedName>
</protein>
<dbReference type="AlphaFoldDB" id="A0A084SIX4"/>
<reference evidence="2 3" key="1">
    <citation type="submission" date="2014-07" db="EMBL/GenBank/DDBJ databases">
        <title>Draft Genome Sequence of Gephyronic Acid Producer, Cystobacter violaceus Strain Cb vi76.</title>
        <authorList>
            <person name="Stevens D.C."/>
            <person name="Young J."/>
            <person name="Carmichael R."/>
            <person name="Tan J."/>
            <person name="Taylor R.E."/>
        </authorList>
    </citation>
    <scope>NUCLEOTIDE SEQUENCE [LARGE SCALE GENOMIC DNA]</scope>
    <source>
        <strain evidence="2 3">Cb vi76</strain>
    </source>
</reference>
<dbReference type="SUPFAM" id="SSF50370">
    <property type="entry name" value="Ricin B-like lectins"/>
    <property type="match status" value="1"/>
</dbReference>
<feature type="domain" description="Ricin B lectin" evidence="1">
    <location>
        <begin position="8"/>
        <end position="84"/>
    </location>
</feature>
<evidence type="ECO:0000313" key="3">
    <source>
        <dbReference type="Proteomes" id="UP000028547"/>
    </source>
</evidence>
<dbReference type="Gene3D" id="2.80.10.50">
    <property type="match status" value="2"/>
</dbReference>
<dbReference type="EMBL" id="JPMI01000291">
    <property type="protein sequence ID" value="KFA88409.1"/>
    <property type="molecule type" value="Genomic_DNA"/>
</dbReference>
<proteinExistence type="predicted"/>
<organism evidence="2 3">
    <name type="scientific">Archangium violaceum Cb vi76</name>
    <dbReference type="NCBI Taxonomy" id="1406225"/>
    <lineage>
        <taxon>Bacteria</taxon>
        <taxon>Pseudomonadati</taxon>
        <taxon>Myxococcota</taxon>
        <taxon>Myxococcia</taxon>
        <taxon>Myxococcales</taxon>
        <taxon>Cystobacterineae</taxon>
        <taxon>Archangiaceae</taxon>
        <taxon>Archangium</taxon>
    </lineage>
</organism>
<accession>A0A084SIX4</accession>
<dbReference type="InterPro" id="IPR035992">
    <property type="entry name" value="Ricin_B-like_lectins"/>
</dbReference>